<feature type="non-terminal residue" evidence="2">
    <location>
        <position position="93"/>
    </location>
</feature>
<reference evidence="2" key="1">
    <citation type="submission" date="2020-10" db="EMBL/GenBank/DDBJ databases">
        <title>Feather gene expression reveals the developmental basis of iridescence in African starlings.</title>
        <authorList>
            <person name="Rubenstein D.R."/>
        </authorList>
    </citation>
    <scope>NUCLEOTIDE SEQUENCE</scope>
    <source>
        <strain evidence="2">SS15</strain>
        <tissue evidence="2">Liver</tissue>
    </source>
</reference>
<evidence type="ECO:0000313" key="3">
    <source>
        <dbReference type="EMBL" id="KAI1236169.1"/>
    </source>
</evidence>
<accession>A0A835TR79</accession>
<feature type="compositionally biased region" description="Basic and acidic residues" evidence="1">
    <location>
        <begin position="84"/>
        <end position="93"/>
    </location>
</feature>
<sequence length="93" mass="10160">MPKVQSERLFCLRGLIWTVPSGPAPPLRPSSSTAWRWSFSAASTSWGGSAPSSPASSISPRLRSRSGSRTGAPSRRKTRARTPSCDRRHLQRP</sequence>
<feature type="region of interest" description="Disordered" evidence="1">
    <location>
        <begin position="43"/>
        <end position="93"/>
    </location>
</feature>
<proteinExistence type="predicted"/>
<feature type="compositionally biased region" description="Low complexity" evidence="1">
    <location>
        <begin position="43"/>
        <end position="69"/>
    </location>
</feature>
<organism evidence="2">
    <name type="scientific">Lamprotornis superbus</name>
    <dbReference type="NCBI Taxonomy" id="245042"/>
    <lineage>
        <taxon>Eukaryota</taxon>
        <taxon>Metazoa</taxon>
        <taxon>Chordata</taxon>
        <taxon>Craniata</taxon>
        <taxon>Vertebrata</taxon>
        <taxon>Euteleostomi</taxon>
        <taxon>Archelosauria</taxon>
        <taxon>Archosauria</taxon>
        <taxon>Dinosauria</taxon>
        <taxon>Saurischia</taxon>
        <taxon>Theropoda</taxon>
        <taxon>Coelurosauria</taxon>
        <taxon>Aves</taxon>
        <taxon>Neognathae</taxon>
        <taxon>Neoaves</taxon>
        <taxon>Telluraves</taxon>
        <taxon>Australaves</taxon>
        <taxon>Passeriformes</taxon>
        <taxon>Sturnidae</taxon>
        <taxon>Lamprotornis</taxon>
    </lineage>
</organism>
<protein>
    <submittedName>
        <fullName evidence="2">Uncharacterized protein</fullName>
    </submittedName>
</protein>
<dbReference type="Proteomes" id="UP000618051">
    <property type="component" value="Unassembled WGS sequence"/>
</dbReference>
<evidence type="ECO:0000313" key="2">
    <source>
        <dbReference type="EMBL" id="KAG0116177.1"/>
    </source>
</evidence>
<dbReference type="AlphaFoldDB" id="A0A835TR79"/>
<reference evidence="3" key="3">
    <citation type="submission" date="2022-01" db="EMBL/GenBank/DDBJ databases">
        <authorList>
            <person name="Rubenstein D.R."/>
        </authorList>
    </citation>
    <scope>NUCLEOTIDE SEQUENCE</scope>
    <source>
        <strain evidence="3">SS15</strain>
        <tissue evidence="3">Liver</tissue>
    </source>
</reference>
<evidence type="ECO:0000313" key="4">
    <source>
        <dbReference type="Proteomes" id="UP000618051"/>
    </source>
</evidence>
<reference evidence="3 4" key="2">
    <citation type="journal article" date="2021" name="J. Hered.">
        <title>Feather Gene Expression Elucidates the Developmental Basis of Plumage Iridescence in African Starlings.</title>
        <authorList>
            <person name="Rubenstein D.R."/>
            <person name="Corvelo A."/>
            <person name="MacManes M.D."/>
            <person name="Maia R."/>
            <person name="Narzisi G."/>
            <person name="Rousaki A."/>
            <person name="Vandenabeele P."/>
            <person name="Shawkey M.D."/>
            <person name="Solomon J."/>
        </authorList>
    </citation>
    <scope>NUCLEOTIDE SEQUENCE [LARGE SCALE GENOMIC DNA]</scope>
    <source>
        <strain evidence="3">SS15</strain>
    </source>
</reference>
<evidence type="ECO:0000256" key="1">
    <source>
        <dbReference type="SAM" id="MobiDB-lite"/>
    </source>
</evidence>
<dbReference type="EMBL" id="JADDUC020000010">
    <property type="protein sequence ID" value="KAI1236169.1"/>
    <property type="molecule type" value="Genomic_DNA"/>
</dbReference>
<gene>
    <name evidence="3" type="ORF">IHE44_0001446</name>
    <name evidence="2" type="ORF">IHE44_004606</name>
</gene>
<keyword evidence="4" id="KW-1185">Reference proteome</keyword>
<dbReference type="EMBL" id="JADDUC010000183">
    <property type="protein sequence ID" value="KAG0116177.1"/>
    <property type="molecule type" value="Genomic_DNA"/>
</dbReference>
<comment type="caution">
    <text evidence="2">The sequence shown here is derived from an EMBL/GenBank/DDBJ whole genome shotgun (WGS) entry which is preliminary data.</text>
</comment>
<name>A0A835TR79_9PASS</name>